<dbReference type="EMBL" id="JAUJFL010000004">
    <property type="protein sequence ID" value="KAK2605056.1"/>
    <property type="molecule type" value="Genomic_DNA"/>
</dbReference>
<protein>
    <submittedName>
        <fullName evidence="1">Uncharacterized protein</fullName>
    </submittedName>
</protein>
<accession>A0AAD9SCS8</accession>
<organism evidence="1 2">
    <name type="scientific">Phomopsis amygdali</name>
    <name type="common">Fusicoccum amygdali</name>
    <dbReference type="NCBI Taxonomy" id="1214568"/>
    <lineage>
        <taxon>Eukaryota</taxon>
        <taxon>Fungi</taxon>
        <taxon>Dikarya</taxon>
        <taxon>Ascomycota</taxon>
        <taxon>Pezizomycotina</taxon>
        <taxon>Sordariomycetes</taxon>
        <taxon>Sordariomycetidae</taxon>
        <taxon>Diaporthales</taxon>
        <taxon>Diaporthaceae</taxon>
        <taxon>Diaporthe</taxon>
    </lineage>
</organism>
<dbReference type="Proteomes" id="UP001265746">
    <property type="component" value="Unassembled WGS sequence"/>
</dbReference>
<name>A0AAD9SCS8_PHOAM</name>
<evidence type="ECO:0000313" key="1">
    <source>
        <dbReference type="EMBL" id="KAK2605056.1"/>
    </source>
</evidence>
<dbReference type="AlphaFoldDB" id="A0AAD9SCS8"/>
<comment type="caution">
    <text evidence="1">The sequence shown here is derived from an EMBL/GenBank/DDBJ whole genome shotgun (WGS) entry which is preliminary data.</text>
</comment>
<gene>
    <name evidence="1" type="ORF">N8I77_007932</name>
</gene>
<keyword evidence="2" id="KW-1185">Reference proteome</keyword>
<proteinExistence type="predicted"/>
<reference evidence="1" key="1">
    <citation type="submission" date="2023-06" db="EMBL/GenBank/DDBJ databases">
        <authorList>
            <person name="Noh H."/>
        </authorList>
    </citation>
    <scope>NUCLEOTIDE SEQUENCE</scope>
    <source>
        <strain evidence="1">DUCC20226</strain>
    </source>
</reference>
<evidence type="ECO:0000313" key="2">
    <source>
        <dbReference type="Proteomes" id="UP001265746"/>
    </source>
</evidence>
<sequence length="123" mass="13370">MKGHQPRDDLLDSFDGTGLGLPQRQWLGAGQVLEHAGVELAQLRAQGGVLVQQSEISLKKSVYGVGVHGEIVNWLCRRMYEYGRKPRKGANKMGCGCGQIFTGTPRILPQVGTTVPTDLVMLP</sequence>